<reference evidence="1 2" key="1">
    <citation type="submission" date="2017-01" db="EMBL/GenBank/DDBJ databases">
        <authorList>
            <person name="Mah S.A."/>
            <person name="Swanson W.J."/>
            <person name="Moy G.W."/>
            <person name="Vacquier V.D."/>
        </authorList>
    </citation>
    <scope>NUCLEOTIDE SEQUENCE [LARGE SCALE GENOMIC DNA]</scope>
    <source>
        <strain evidence="1 2">DSM 16927</strain>
    </source>
</reference>
<protein>
    <submittedName>
        <fullName evidence="1">Uncharacterized protein</fullName>
    </submittedName>
</protein>
<dbReference type="RefSeq" id="WP_164463088.1">
    <property type="nucleotide sequence ID" value="NZ_CP033926.1"/>
</dbReference>
<dbReference type="STRING" id="112234.SAMN05421768_11131"/>
<sequence length="47" mass="5644">MAAYTGQPFYFPTMNFQKLTKALLQEQSRKISKVYHFFENLRKIRDG</sequence>
<proteinExistence type="predicted"/>
<evidence type="ECO:0000313" key="2">
    <source>
        <dbReference type="Proteomes" id="UP000186106"/>
    </source>
</evidence>
<organism evidence="1 2">
    <name type="scientific">Chryseobacterium joostei</name>
    <dbReference type="NCBI Taxonomy" id="112234"/>
    <lineage>
        <taxon>Bacteria</taxon>
        <taxon>Pseudomonadati</taxon>
        <taxon>Bacteroidota</taxon>
        <taxon>Flavobacteriia</taxon>
        <taxon>Flavobacteriales</taxon>
        <taxon>Weeksellaceae</taxon>
        <taxon>Chryseobacterium group</taxon>
        <taxon>Chryseobacterium</taxon>
    </lineage>
</organism>
<dbReference type="EMBL" id="FTNZ01000011">
    <property type="protein sequence ID" value="SIS59504.1"/>
    <property type="molecule type" value="Genomic_DNA"/>
</dbReference>
<dbReference type="Proteomes" id="UP000186106">
    <property type="component" value="Unassembled WGS sequence"/>
</dbReference>
<dbReference type="AlphaFoldDB" id="A0A1N7KDI4"/>
<accession>A0A1N7KDI4</accession>
<gene>
    <name evidence="1" type="ORF">SAMN05421768_11131</name>
</gene>
<name>A0A1N7KDI4_9FLAO</name>
<evidence type="ECO:0000313" key="1">
    <source>
        <dbReference type="EMBL" id="SIS59504.1"/>
    </source>
</evidence>